<comment type="caution">
    <text evidence="1">The sequence shown here is derived from an EMBL/GenBank/DDBJ whole genome shotgun (WGS) entry which is preliminary data.</text>
</comment>
<name>A0A0W1AA24_9GAMM</name>
<proteinExistence type="predicted"/>
<evidence type="ECO:0000313" key="1">
    <source>
        <dbReference type="EMBL" id="KTD78207.1"/>
    </source>
</evidence>
<dbReference type="EMBL" id="LNZC01000020">
    <property type="protein sequence ID" value="KTD78207.1"/>
    <property type="molecule type" value="Genomic_DNA"/>
</dbReference>
<dbReference type="RefSeq" id="WP_058493398.1">
    <property type="nucleotide sequence ID" value="NZ_CBCRUR010000012.1"/>
</dbReference>
<dbReference type="OrthoDB" id="5651366at2"/>
<protein>
    <submittedName>
        <fullName evidence="1">Uncharacterized protein</fullName>
    </submittedName>
</protein>
<gene>
    <name evidence="1" type="ORF">Lwor_1602</name>
</gene>
<accession>A0A0W1AA24</accession>
<dbReference type="Proteomes" id="UP000054662">
    <property type="component" value="Unassembled WGS sequence"/>
</dbReference>
<sequence length="456" mass="52919">MAFPFLTRLNVIKPLVEQAKRGYSNIATQIMNNPMDYYSELRRRIKRDGALAGFPEFKESVETLQETLCSSEVKQIVKTNPSLSSLYYLTQNTLFHLTLNYKTVGDNYPHIPPVKSPYPYLPTILGIERGLEFIDNCVRLTYTDIPDFYHVKRYGYQMFSSYNCNLDSSIIYFPTIEPLSLEHFTKTRQVPIGFMGVSIPATFADAYYLSPLELYHHDSNHNRRIKSYNDLFIQDEQCTADEAYEQFNQFVENIVKPTTFCDKQIAKHEMYVRQLMEVLYFELFREYAIAPCKKQIIDAFLHEPDGLESFEHMIDDSFQSDQFDSLRLDNNNIQSGLNLDQLAQINRRAIQVRYFFNKGPNFITSAYNKLINNYYHGFDVHPKNLPPINEITPSLMASAACRILNDVNGSHLLNHQNLLNLVTAPGLLPKYPGFFTKHPQRIVRDEENSLTNKPNI</sequence>
<evidence type="ECO:0000313" key="2">
    <source>
        <dbReference type="Proteomes" id="UP000054662"/>
    </source>
</evidence>
<dbReference type="PATRIC" id="fig|45076.6.peg.1735"/>
<reference evidence="1 2" key="1">
    <citation type="submission" date="2015-11" db="EMBL/GenBank/DDBJ databases">
        <title>Genomic analysis of 38 Legionella species identifies large and diverse effector repertoires.</title>
        <authorList>
            <person name="Burstein D."/>
            <person name="Amaro F."/>
            <person name="Zusman T."/>
            <person name="Lifshitz Z."/>
            <person name="Cohen O."/>
            <person name="Gilbert J.A."/>
            <person name="Pupko T."/>
            <person name="Shuman H.A."/>
            <person name="Segal G."/>
        </authorList>
    </citation>
    <scope>NUCLEOTIDE SEQUENCE [LARGE SCALE GENOMIC DNA]</scope>
    <source>
        <strain evidence="1 2">ATCC 49508</strain>
    </source>
</reference>
<organism evidence="1 2">
    <name type="scientific">Legionella worsleiensis</name>
    <dbReference type="NCBI Taxonomy" id="45076"/>
    <lineage>
        <taxon>Bacteria</taxon>
        <taxon>Pseudomonadati</taxon>
        <taxon>Pseudomonadota</taxon>
        <taxon>Gammaproteobacteria</taxon>
        <taxon>Legionellales</taxon>
        <taxon>Legionellaceae</taxon>
        <taxon>Legionella</taxon>
    </lineage>
</organism>
<dbReference type="AlphaFoldDB" id="A0A0W1AA24"/>
<keyword evidence="2" id="KW-1185">Reference proteome</keyword>